<evidence type="ECO:0000313" key="1">
    <source>
        <dbReference type="EMBL" id="PIO43063.1"/>
    </source>
</evidence>
<dbReference type="Proteomes" id="UP000232163">
    <property type="component" value="Unassembled WGS sequence"/>
</dbReference>
<keyword evidence="2" id="KW-1185">Reference proteome</keyword>
<dbReference type="OrthoDB" id="8096922at2"/>
<name>A0A2N9VU95_9HYPH</name>
<comment type="caution">
    <text evidence="1">The sequence shown here is derived from an EMBL/GenBank/DDBJ whole genome shotgun (WGS) entry which is preliminary data.</text>
</comment>
<reference evidence="1 2" key="1">
    <citation type="journal article" date="2017" name="Int J Environ Stud">
        <title>Does the Miocene-Pliocene relict legume Oxytropis triphylla form nitrogen-fixing nodules with a combination of bacterial strains?</title>
        <authorList>
            <person name="Safronova V."/>
            <person name="Belimov A."/>
            <person name="Sazanova A."/>
            <person name="Kuznetsova I."/>
            <person name="Popova J."/>
            <person name="Andronov E."/>
            <person name="Verkhozina A."/>
            <person name="Tikhonovich I."/>
        </authorList>
    </citation>
    <scope>NUCLEOTIDE SEQUENCE [LARGE SCALE GENOMIC DNA]</scope>
    <source>
        <strain evidence="1 2">Tri-38</strain>
    </source>
</reference>
<dbReference type="KEGG" id="pht:BLM14_16270"/>
<dbReference type="RefSeq" id="WP_100000386.1">
    <property type="nucleotide sequence ID" value="NZ_CP017940.1"/>
</dbReference>
<gene>
    <name evidence="1" type="ORF">B5P45_21825</name>
</gene>
<organism evidence="1 2">
    <name type="scientific">Phyllobacterium zundukense</name>
    <dbReference type="NCBI Taxonomy" id="1867719"/>
    <lineage>
        <taxon>Bacteria</taxon>
        <taxon>Pseudomonadati</taxon>
        <taxon>Pseudomonadota</taxon>
        <taxon>Alphaproteobacteria</taxon>
        <taxon>Hyphomicrobiales</taxon>
        <taxon>Phyllobacteriaceae</taxon>
        <taxon>Phyllobacterium</taxon>
    </lineage>
</organism>
<evidence type="ECO:0000313" key="2">
    <source>
        <dbReference type="Proteomes" id="UP000232163"/>
    </source>
</evidence>
<sequence length="102" mass="11345">MKVTKFESNRSRNARALSAWENEGGAVASGHRNHHYGRRIEANKSWTVYHVFSGVPANFGSGSMVDLSEKEATTMMISLNANNAERRRAIKLKQAPLVAPQF</sequence>
<proteinExistence type="predicted"/>
<accession>A0A2N9VU95</accession>
<protein>
    <submittedName>
        <fullName evidence="1">Uncharacterized protein</fullName>
    </submittedName>
</protein>
<dbReference type="EMBL" id="MZMT01000049">
    <property type="protein sequence ID" value="PIO43063.1"/>
    <property type="molecule type" value="Genomic_DNA"/>
</dbReference>
<dbReference type="AlphaFoldDB" id="A0A2N9VU95"/>